<dbReference type="FunFam" id="3.40.309.10:FF:000003">
    <property type="entry name" value="Aldehyde dehydrogenase"/>
    <property type="match status" value="1"/>
</dbReference>
<gene>
    <name evidence="10" type="ORF">F444_05976</name>
</gene>
<dbReference type="EMBL" id="ANJA01001119">
    <property type="protein sequence ID" value="ETO79300.1"/>
    <property type="molecule type" value="Genomic_DNA"/>
</dbReference>
<dbReference type="GO" id="GO:0005737">
    <property type="term" value="C:cytoplasm"/>
    <property type="evidence" value="ECO:0007669"/>
    <property type="project" value="TreeGrafter"/>
</dbReference>
<evidence type="ECO:0000313" key="11">
    <source>
        <dbReference type="Proteomes" id="UP000028582"/>
    </source>
</evidence>
<evidence type="ECO:0000256" key="2">
    <source>
        <dbReference type="ARBA" id="ARBA00023002"/>
    </source>
</evidence>
<keyword evidence="8" id="KW-0472">Membrane</keyword>
<dbReference type="GO" id="GO:0006081">
    <property type="term" value="P:aldehyde metabolic process"/>
    <property type="evidence" value="ECO:0007669"/>
    <property type="project" value="InterPro"/>
</dbReference>
<evidence type="ECO:0000256" key="8">
    <source>
        <dbReference type="SAM" id="Phobius"/>
    </source>
</evidence>
<dbReference type="InterPro" id="IPR015590">
    <property type="entry name" value="Aldehyde_DH_dom"/>
</dbReference>
<evidence type="ECO:0000256" key="7">
    <source>
        <dbReference type="RuleBase" id="RU003345"/>
    </source>
</evidence>
<keyword evidence="3" id="KW-0520">NAD</keyword>
<keyword evidence="8" id="KW-1133">Transmembrane helix</keyword>
<proteinExistence type="inferred from homology"/>
<dbReference type="AlphaFoldDB" id="A0A081AK89"/>
<accession>A0A081AK89</accession>
<dbReference type="CDD" id="cd07087">
    <property type="entry name" value="ALDH_F3-13-14_CALDH-like"/>
    <property type="match status" value="1"/>
</dbReference>
<comment type="caution">
    <text evidence="10">The sequence shown here is derived from an EMBL/GenBank/DDBJ whole genome shotgun (WGS) entry which is preliminary data.</text>
</comment>
<dbReference type="Gene3D" id="3.40.605.10">
    <property type="entry name" value="Aldehyde Dehydrogenase, Chain A, domain 1"/>
    <property type="match status" value="1"/>
</dbReference>
<dbReference type="Proteomes" id="UP000028582">
    <property type="component" value="Unassembled WGS sequence"/>
</dbReference>
<evidence type="ECO:0000256" key="4">
    <source>
        <dbReference type="PIRNR" id="PIRNR036492"/>
    </source>
</evidence>
<dbReference type="InterPro" id="IPR016163">
    <property type="entry name" value="Ald_DH_C"/>
</dbReference>
<dbReference type="PROSITE" id="PS00687">
    <property type="entry name" value="ALDEHYDE_DEHYDR_GLU"/>
    <property type="match status" value="1"/>
</dbReference>
<dbReference type="PIRSF" id="PIRSF036492">
    <property type="entry name" value="ALDH"/>
    <property type="match status" value="1"/>
</dbReference>
<protein>
    <recommendedName>
        <fullName evidence="4">Aldehyde dehydrogenase</fullName>
    </recommendedName>
</protein>
<evidence type="ECO:0000259" key="9">
    <source>
        <dbReference type="Pfam" id="PF00171"/>
    </source>
</evidence>
<dbReference type="InterPro" id="IPR016162">
    <property type="entry name" value="Ald_DH_N"/>
</dbReference>
<dbReference type="PANTHER" id="PTHR43570">
    <property type="entry name" value="ALDEHYDE DEHYDROGENASE"/>
    <property type="match status" value="1"/>
</dbReference>
<feature type="active site" evidence="5 6">
    <location>
        <position position="254"/>
    </location>
</feature>
<dbReference type="FunFam" id="3.40.605.10:FF:000004">
    <property type="entry name" value="Aldehyde dehydrogenase"/>
    <property type="match status" value="1"/>
</dbReference>
<name>A0A081AK89_PHYNI</name>
<evidence type="ECO:0000256" key="5">
    <source>
        <dbReference type="PIRSR" id="PIRSR036492-1"/>
    </source>
</evidence>
<dbReference type="OrthoDB" id="440325at2759"/>
<keyword evidence="2 4" id="KW-0560">Oxidoreductase</keyword>
<evidence type="ECO:0000256" key="3">
    <source>
        <dbReference type="ARBA" id="ARBA00023027"/>
    </source>
</evidence>
<dbReference type="SUPFAM" id="SSF53720">
    <property type="entry name" value="ALDH-like"/>
    <property type="match status" value="1"/>
</dbReference>
<organism evidence="10 11">
    <name type="scientific">Phytophthora nicotianae P1976</name>
    <dbReference type="NCBI Taxonomy" id="1317066"/>
    <lineage>
        <taxon>Eukaryota</taxon>
        <taxon>Sar</taxon>
        <taxon>Stramenopiles</taxon>
        <taxon>Oomycota</taxon>
        <taxon>Peronosporomycetes</taxon>
        <taxon>Peronosporales</taxon>
        <taxon>Peronosporaceae</taxon>
        <taxon>Phytophthora</taxon>
    </lineage>
</organism>
<dbReference type="PANTHER" id="PTHR43570:SF16">
    <property type="entry name" value="ALDEHYDE DEHYDROGENASE TYPE III, ISOFORM Q"/>
    <property type="match status" value="1"/>
</dbReference>
<dbReference type="InterPro" id="IPR029510">
    <property type="entry name" value="Ald_DH_CS_GLU"/>
</dbReference>
<evidence type="ECO:0000313" key="10">
    <source>
        <dbReference type="EMBL" id="ETO79300.1"/>
    </source>
</evidence>
<keyword evidence="8" id="KW-0812">Transmembrane</keyword>
<dbReference type="InterPro" id="IPR012394">
    <property type="entry name" value="Aldehyde_DH_NAD(P)"/>
</dbReference>
<dbReference type="Pfam" id="PF00171">
    <property type="entry name" value="Aldedh"/>
    <property type="match status" value="1"/>
</dbReference>
<feature type="domain" description="Aldehyde dehydrogenase" evidence="9">
    <location>
        <begin position="34"/>
        <end position="482"/>
    </location>
</feature>
<comment type="similarity">
    <text evidence="1 4 7">Belongs to the aldehyde dehydrogenase family.</text>
</comment>
<feature type="transmembrane region" description="Helical" evidence="8">
    <location>
        <begin position="520"/>
        <end position="539"/>
    </location>
</feature>
<dbReference type="InterPro" id="IPR016161">
    <property type="entry name" value="Ald_DH/histidinol_DH"/>
</dbReference>
<reference evidence="10 11" key="1">
    <citation type="submission" date="2013-11" db="EMBL/GenBank/DDBJ databases">
        <title>The Genome Sequence of Phytophthora parasitica P1976.</title>
        <authorList>
            <consortium name="The Broad Institute Genomics Platform"/>
            <person name="Russ C."/>
            <person name="Tyler B."/>
            <person name="Panabieres F."/>
            <person name="Shan W."/>
            <person name="Tripathy S."/>
            <person name="Grunwald N."/>
            <person name="Machado M."/>
            <person name="Johnson C.S."/>
            <person name="Walker B."/>
            <person name="Young S."/>
            <person name="Zeng Q."/>
            <person name="Gargeya S."/>
            <person name="Fitzgerald M."/>
            <person name="Haas B."/>
            <person name="Abouelleil A."/>
            <person name="Allen A.W."/>
            <person name="Alvarado L."/>
            <person name="Arachchi H.M."/>
            <person name="Berlin A.M."/>
            <person name="Chapman S.B."/>
            <person name="Gainer-Dewar J."/>
            <person name="Goldberg J."/>
            <person name="Griggs A."/>
            <person name="Gujja S."/>
            <person name="Hansen M."/>
            <person name="Howarth C."/>
            <person name="Imamovic A."/>
            <person name="Ireland A."/>
            <person name="Larimer J."/>
            <person name="McCowan C."/>
            <person name="Murphy C."/>
            <person name="Pearson M."/>
            <person name="Poon T.W."/>
            <person name="Priest M."/>
            <person name="Roberts A."/>
            <person name="Saif S."/>
            <person name="Shea T."/>
            <person name="Sisk P."/>
            <person name="Sykes S."/>
            <person name="Wortman J."/>
            <person name="Nusbaum C."/>
            <person name="Birren B."/>
        </authorList>
    </citation>
    <scope>NUCLEOTIDE SEQUENCE [LARGE SCALE GENOMIC DNA]</scope>
    <source>
        <strain evidence="10 11">P1976</strain>
    </source>
</reference>
<evidence type="ECO:0000256" key="1">
    <source>
        <dbReference type="ARBA" id="ARBA00009986"/>
    </source>
</evidence>
<evidence type="ECO:0000256" key="6">
    <source>
        <dbReference type="PROSITE-ProRule" id="PRU10007"/>
    </source>
</evidence>
<dbReference type="GO" id="GO:0004029">
    <property type="term" value="F:aldehyde dehydrogenase (NAD+) activity"/>
    <property type="evidence" value="ECO:0007669"/>
    <property type="project" value="TreeGrafter"/>
</dbReference>
<feature type="active site" evidence="5">
    <location>
        <position position="288"/>
    </location>
</feature>
<sequence>MPVSDPPETPQNPASYIAVQDVNPSVDMYGSTTDIPSLPDVSKQDTHADVAALRASFATGATKDLKTRKSQLRALQRLVNENEAAINEAVWKDLHKHPLELFATEVALLKAEIQDFIDYVDDWSKPKIKPTNIVNLPGLSYIRPEPLGVVCVIGTWNYPINLLLMPLVAALGAGNCVIVRLPGDDTTRFLNNVLIQLFDKYMDKRYVRVVYGGVEETKKMLQERYDLIFATGGNFLGKIVAQAAAQYLTPTVLELGGKSPCIIDSTADLKLAAKRIAWGAFVNGGQTCVRPDYLLVDAKVGDQFVKLLEGELDAQYGGVNVKESDSYGRVINQRMYDRLMRILDRDRKHVAYGGDADAKQRFISPTLLNFRADFDLFVSSASMGEEIFGPLLPIYYYTSGDLDEPIKFVIAREKPLALYHFSSNGKNKERVVNETSAGSMMVNDMLMQLSNAHVPFGGVGNSGMGAYHGHYGFEAFSHFKTVIYKNGMLDLPQRYAPYTPSKQFILRIAMYPFTRLHMRLLKSLGFAAVLAIIAVIIRYSV</sequence>
<dbReference type="Gene3D" id="3.40.309.10">
    <property type="entry name" value="Aldehyde Dehydrogenase, Chain A, domain 2"/>
    <property type="match status" value="1"/>
</dbReference>